<dbReference type="Pfam" id="PF22790">
    <property type="entry name" value="YkoP"/>
    <property type="match status" value="1"/>
</dbReference>
<name>A0A3S0QV66_9BACI</name>
<proteinExistence type="predicted"/>
<sequence length="191" mass="22739">MKRRILKLWSIIDPIYFSCTRLQCLEQITGHPNIFRVRLTRYKGREIQLSDGTLIRKNDTLVKIHLHNVRILKEMQSFDEFKKSVFLYKKVQESLPDLAFYITHHKNHKKIKGIIGISFIDRGYKRFGFESFPCSSLTYIWFKRIALYPIHFLSRSENSSKKKKKIPTPQYLFMSKNALCKKYGLFVKKVA</sequence>
<feature type="domain" description="YkoP-like" evidence="1">
    <location>
        <begin position="2"/>
        <end position="183"/>
    </location>
</feature>
<organism evidence="2 3">
    <name type="scientific">Lysinibacillus telephonicus</name>
    <dbReference type="NCBI Taxonomy" id="1714840"/>
    <lineage>
        <taxon>Bacteria</taxon>
        <taxon>Bacillati</taxon>
        <taxon>Bacillota</taxon>
        <taxon>Bacilli</taxon>
        <taxon>Bacillales</taxon>
        <taxon>Bacillaceae</taxon>
        <taxon>Lysinibacillus</taxon>
    </lineage>
</organism>
<accession>A0A3S0QV66</accession>
<gene>
    <name evidence="2" type="ORF">EKG35_11320</name>
</gene>
<protein>
    <recommendedName>
        <fullName evidence="1">YkoP-like domain-containing protein</fullName>
    </recommendedName>
</protein>
<dbReference type="RefSeq" id="WP_126294572.1">
    <property type="nucleotide sequence ID" value="NZ_CP155468.1"/>
</dbReference>
<reference evidence="2 3" key="1">
    <citation type="submission" date="2018-12" db="EMBL/GenBank/DDBJ databases">
        <authorList>
            <person name="Yu L."/>
        </authorList>
    </citation>
    <scope>NUCLEOTIDE SEQUENCE [LARGE SCALE GENOMIC DNA]</scope>
    <source>
        <strain evidence="2 3">S5H2222</strain>
    </source>
</reference>
<dbReference type="EMBL" id="RXNR01000029">
    <property type="protein sequence ID" value="RTQ92627.1"/>
    <property type="molecule type" value="Genomic_DNA"/>
</dbReference>
<evidence type="ECO:0000313" key="3">
    <source>
        <dbReference type="Proteomes" id="UP000276349"/>
    </source>
</evidence>
<dbReference type="AlphaFoldDB" id="A0A3S0QV66"/>
<comment type="caution">
    <text evidence="2">The sequence shown here is derived from an EMBL/GenBank/DDBJ whole genome shotgun (WGS) entry which is preliminary data.</text>
</comment>
<evidence type="ECO:0000259" key="1">
    <source>
        <dbReference type="Pfam" id="PF22790"/>
    </source>
</evidence>
<evidence type="ECO:0000313" key="2">
    <source>
        <dbReference type="EMBL" id="RTQ92627.1"/>
    </source>
</evidence>
<keyword evidence="3" id="KW-1185">Reference proteome</keyword>
<dbReference type="OrthoDB" id="1951946at2"/>
<dbReference type="Proteomes" id="UP000276349">
    <property type="component" value="Unassembled WGS sequence"/>
</dbReference>
<dbReference type="InterPro" id="IPR054467">
    <property type="entry name" value="YkoP-like_dom"/>
</dbReference>